<evidence type="ECO:0000313" key="2">
    <source>
        <dbReference type="EMBL" id="ABO94927.1"/>
    </source>
</evidence>
<dbReference type="InterPro" id="IPR014848">
    <property type="entry name" value="Rgp1"/>
</dbReference>
<dbReference type="RefSeq" id="XP_001416634.1">
    <property type="nucleotide sequence ID" value="XM_001416597.1"/>
</dbReference>
<feature type="region of interest" description="Disordered" evidence="1">
    <location>
        <begin position="24"/>
        <end position="51"/>
    </location>
</feature>
<feature type="region of interest" description="Disordered" evidence="1">
    <location>
        <begin position="244"/>
        <end position="272"/>
    </location>
</feature>
<keyword evidence="3" id="KW-1185">Reference proteome</keyword>
<reference evidence="2 3" key="1">
    <citation type="journal article" date="2007" name="Proc. Natl. Acad. Sci. U.S.A.">
        <title>The tiny eukaryote Ostreococcus provides genomic insights into the paradox of plankton speciation.</title>
        <authorList>
            <person name="Palenik B."/>
            <person name="Grimwood J."/>
            <person name="Aerts A."/>
            <person name="Rouze P."/>
            <person name="Salamov A."/>
            <person name="Putnam N."/>
            <person name="Dupont C."/>
            <person name="Jorgensen R."/>
            <person name="Derelle E."/>
            <person name="Rombauts S."/>
            <person name="Zhou K."/>
            <person name="Otillar R."/>
            <person name="Merchant S.S."/>
            <person name="Podell S."/>
            <person name="Gaasterland T."/>
            <person name="Napoli C."/>
            <person name="Gendler K."/>
            <person name="Manuell A."/>
            <person name="Tai V."/>
            <person name="Vallon O."/>
            <person name="Piganeau G."/>
            <person name="Jancek S."/>
            <person name="Heijde M."/>
            <person name="Jabbari K."/>
            <person name="Bowler C."/>
            <person name="Lohr M."/>
            <person name="Robbens S."/>
            <person name="Werner G."/>
            <person name="Dubchak I."/>
            <person name="Pazour G.J."/>
            <person name="Ren Q."/>
            <person name="Paulsen I."/>
            <person name="Delwiche C."/>
            <person name="Schmutz J."/>
            <person name="Rokhsar D."/>
            <person name="Van de Peer Y."/>
            <person name="Moreau H."/>
            <person name="Grigoriev I.V."/>
        </authorList>
    </citation>
    <scope>NUCLEOTIDE SEQUENCE [LARGE SCALE GENOMIC DNA]</scope>
    <source>
        <strain evidence="2 3">CCE9901</strain>
    </source>
</reference>
<name>A4RU97_OSTLU</name>
<dbReference type="OrthoDB" id="1918at2759"/>
<dbReference type="HOGENOM" id="CLU_630651_0_0_1"/>
<dbReference type="PANTHER" id="PTHR12507">
    <property type="entry name" value="REDUCED GROWTH PHENOTYPE 1 RGP1, YEAST -RELATED"/>
    <property type="match status" value="1"/>
</dbReference>
<evidence type="ECO:0000313" key="3">
    <source>
        <dbReference type="Proteomes" id="UP000001568"/>
    </source>
</evidence>
<dbReference type="Pfam" id="PF08737">
    <property type="entry name" value="Rgp1"/>
    <property type="match status" value="1"/>
</dbReference>
<protein>
    <submittedName>
        <fullName evidence="2">Uncharacterized protein</fullName>
    </submittedName>
</protein>
<organism evidence="2 3">
    <name type="scientific">Ostreococcus lucimarinus (strain CCE9901)</name>
    <dbReference type="NCBI Taxonomy" id="436017"/>
    <lineage>
        <taxon>Eukaryota</taxon>
        <taxon>Viridiplantae</taxon>
        <taxon>Chlorophyta</taxon>
        <taxon>Mamiellophyceae</taxon>
        <taxon>Mamiellales</taxon>
        <taxon>Bathycoccaceae</taxon>
        <taxon>Ostreococcus</taxon>
    </lineage>
</organism>
<feature type="compositionally biased region" description="Low complexity" evidence="1">
    <location>
        <begin position="32"/>
        <end position="43"/>
    </location>
</feature>
<dbReference type="EMBL" id="CP000583">
    <property type="protein sequence ID" value="ABO94927.1"/>
    <property type="molecule type" value="Genomic_DNA"/>
</dbReference>
<dbReference type="KEGG" id="olu:OSTLU_30544"/>
<accession>A4RU97</accession>
<dbReference type="Proteomes" id="UP000001568">
    <property type="component" value="Chromosome 3"/>
</dbReference>
<proteinExistence type="predicted"/>
<dbReference type="OMA" id="QTHERVE"/>
<dbReference type="STRING" id="436017.A4RU97"/>
<dbReference type="GeneID" id="5000760"/>
<gene>
    <name evidence="2" type="ORF">OSTLU_30544</name>
</gene>
<dbReference type="eggNOG" id="KOG4469">
    <property type="taxonomic scope" value="Eukaryota"/>
</dbReference>
<dbReference type="AlphaFoldDB" id="A4RU97"/>
<dbReference type="Gramene" id="ABO94927">
    <property type="protein sequence ID" value="ABO94927"/>
    <property type="gene ID" value="OSTLU_30544"/>
</dbReference>
<sequence length="458" mass="50123">MTASTVRIEMDARVGAGDRALRAFASSSGQSRGARTRGTVTTTNDDDDDDDPRWVVCSGRPFRGRVRVIADANALASLVVERVTVEWVGRERVGAEERSVARSPPGEVARALTLEPGSTVGLKFGIDLPPGLAPSFRGEHSRYWYRVTCKATTASGETLEASAPLTVRAGDWDLERRGEDDGELCDDVGDDDDVGEMRETYSARDLTAPWIHIEDTVPPESPRFNGSLASPRALQMWGDVEPQVRTPRESSTPQAGEGSVFTPQSHGQRKKSKAYVVSMGEDRLVKVTLRKPAPKCAIGGEVAGILDFTCAEPGKARASHVLITLESSEIIHAEAKTVHGGKPPVYRKIWVQTHERVEHLNTSNFALNLPANSPGSFRTSKVELKWQLRFEITSVKKTPAGEFAAFFKGQKHQSEISTLEWILPLDVGTDWLTNVTKIPKISSSSKIRRESSLVAMHD</sequence>
<evidence type="ECO:0000256" key="1">
    <source>
        <dbReference type="SAM" id="MobiDB-lite"/>
    </source>
</evidence>